<dbReference type="AlphaFoldDB" id="A5TXI3"/>
<accession>A5TXI3</accession>
<gene>
    <name evidence="1" type="ORF">FNP_1836</name>
</gene>
<sequence length="318" mass="37548">MKNKTYNIQNTLKFLEKYNEMNLLIQSEAKEFDIIFANKYNPHLLGLPYITERKDMNGIKLYNYIFENNLSDQEILNRIEKNHGTDMKENVINRIETFPDFLKNLENGIIVEKTLATKMNVNYLIIQNRENNFYHLGILSGSNGALLVDFENIEDKREKDFLKTYFVRNDKEYFKNSNIVELVRSIERYDEKEKIYVPFSFDEEKNKKLLEEFYIKKKANYNCLTGEPINIGAHSSGESKWIGKKDVEKYEIEKLDDAKEVIGHITYIENNKLHQKSVIYYNLSDLKITKEIEQKFVPIKEKEKTQEISKSKGQGIGD</sequence>
<reference evidence="1" key="2">
    <citation type="submission" date="2007-05" db="EMBL/GenBank/DDBJ databases">
        <title>Genome sequence of Fusobacterium nucleatum subspecies polymorphum - a genetically tractable Fusobacterium.</title>
        <authorList>
            <person name="Karpathy S.E."/>
            <person name="Xiang Q."/>
            <person name="Gioia J."/>
            <person name="Jiang H."/>
            <person name="Liu Y."/>
            <person name="Petrosino J.F."/>
            <person name="Yerrapragada S."/>
            <person name="Fox G.E."/>
            <person name="Kinder Haake S."/>
            <person name="Weinstock G.M."/>
            <person name="Highlander S.K."/>
        </authorList>
    </citation>
    <scope>NUCLEOTIDE SEQUENCE [LARGE SCALE GENOMIC DNA]</scope>
    <source>
        <strain evidence="1">ATCC 10953</strain>
    </source>
</reference>
<dbReference type="HOGENOM" id="CLU_075774_0_0_0"/>
<protein>
    <recommendedName>
        <fullName evidence="2">Phage-Barnase-EndoU-ColicinE5/D-RelE like nuclease 4 domain-containing protein</fullName>
    </recommendedName>
</protein>
<dbReference type="eggNOG" id="ENOG5032WUV">
    <property type="taxonomic scope" value="Bacteria"/>
</dbReference>
<name>A5TXI3_FUSNP</name>
<organism evidence="1">
    <name type="scientific">Fusobacterium polymorphum ATCC 10953</name>
    <dbReference type="NCBI Taxonomy" id="393480"/>
    <lineage>
        <taxon>Bacteria</taxon>
        <taxon>Fusobacteriati</taxon>
        <taxon>Fusobacteriota</taxon>
        <taxon>Fusobacteriia</taxon>
        <taxon>Fusobacteriales</taxon>
        <taxon>Fusobacteriaceae</taxon>
        <taxon>Fusobacterium</taxon>
    </lineage>
</organism>
<dbReference type="GeneID" id="45635499"/>
<dbReference type="RefSeq" id="WP_005898483.1">
    <property type="nucleotide sequence ID" value="NZ_CM000440.1"/>
</dbReference>
<evidence type="ECO:0000313" key="1">
    <source>
        <dbReference type="EMBL" id="EDK89608.1"/>
    </source>
</evidence>
<dbReference type="EMBL" id="CM000440">
    <property type="protein sequence ID" value="EDK89608.1"/>
    <property type="molecule type" value="Genomic_DNA"/>
</dbReference>
<reference evidence="1" key="1">
    <citation type="submission" date="2006-07" db="EMBL/GenBank/DDBJ databases">
        <authorList>
            <person name="Qin X."/>
            <person name="Weinstock G.M."/>
        </authorList>
    </citation>
    <scope>NUCLEOTIDE SEQUENCE [LARGE SCALE GENOMIC DNA]</scope>
    <source>
        <strain evidence="1">ATCC 10953</strain>
    </source>
</reference>
<dbReference type="Proteomes" id="UP000001921">
    <property type="component" value="Chromosome"/>
</dbReference>
<evidence type="ECO:0008006" key="2">
    <source>
        <dbReference type="Google" id="ProtNLM"/>
    </source>
</evidence>
<proteinExistence type="predicted"/>